<keyword evidence="1 2" id="KW-0732">Signal</keyword>
<evidence type="ECO:0000313" key="4">
    <source>
        <dbReference type="EMBL" id="WQH02283.1"/>
    </source>
</evidence>
<gene>
    <name evidence="4" type="ORF">SR858_14465</name>
</gene>
<dbReference type="PANTHER" id="PTHR35936">
    <property type="entry name" value="MEMBRANE-BOUND LYTIC MUREIN TRANSGLYCOSYLASE F"/>
    <property type="match status" value="1"/>
</dbReference>
<reference evidence="4 5" key="1">
    <citation type="submission" date="2023-11" db="EMBL/GenBank/DDBJ databases">
        <title>MicrobeMod: A computational toolkit for identifying prokaryotic methylation and restriction-modification with nanopore sequencing.</title>
        <authorList>
            <person name="Crits-Christoph A."/>
            <person name="Kang S.C."/>
            <person name="Lee H."/>
            <person name="Ostrov N."/>
        </authorList>
    </citation>
    <scope>NUCLEOTIDE SEQUENCE [LARGE SCALE GENOMIC DNA]</scope>
    <source>
        <strain evidence="4 5">ATCC 25935</strain>
    </source>
</reference>
<dbReference type="Proteomes" id="UP001326110">
    <property type="component" value="Chromosome"/>
</dbReference>
<proteinExistence type="predicted"/>
<evidence type="ECO:0000313" key="5">
    <source>
        <dbReference type="Proteomes" id="UP001326110"/>
    </source>
</evidence>
<dbReference type="GeneID" id="43161634"/>
<dbReference type="RefSeq" id="WP_026636892.1">
    <property type="nucleotide sequence ID" value="NZ_CP140152.1"/>
</dbReference>
<protein>
    <submittedName>
        <fullName evidence="4">Transporter substrate-binding domain-containing protein</fullName>
    </submittedName>
</protein>
<dbReference type="Pfam" id="PF00497">
    <property type="entry name" value="SBP_bac_3"/>
    <property type="match status" value="1"/>
</dbReference>
<organism evidence="4 5">
    <name type="scientific">Duganella zoogloeoides</name>
    <dbReference type="NCBI Taxonomy" id="75659"/>
    <lineage>
        <taxon>Bacteria</taxon>
        <taxon>Pseudomonadati</taxon>
        <taxon>Pseudomonadota</taxon>
        <taxon>Betaproteobacteria</taxon>
        <taxon>Burkholderiales</taxon>
        <taxon>Oxalobacteraceae</taxon>
        <taxon>Telluria group</taxon>
        <taxon>Duganella</taxon>
    </lineage>
</organism>
<evidence type="ECO:0000256" key="2">
    <source>
        <dbReference type="SAM" id="SignalP"/>
    </source>
</evidence>
<dbReference type="EMBL" id="CP140152">
    <property type="protein sequence ID" value="WQH02283.1"/>
    <property type="molecule type" value="Genomic_DNA"/>
</dbReference>
<feature type="domain" description="Solute-binding protein family 3/N-terminal" evidence="3">
    <location>
        <begin position="26"/>
        <end position="265"/>
    </location>
</feature>
<feature type="signal peptide" evidence="2">
    <location>
        <begin position="1"/>
        <end position="20"/>
    </location>
</feature>
<dbReference type="Gene3D" id="3.40.190.10">
    <property type="entry name" value="Periplasmic binding protein-like II"/>
    <property type="match status" value="2"/>
</dbReference>
<evidence type="ECO:0000256" key="1">
    <source>
        <dbReference type="ARBA" id="ARBA00022729"/>
    </source>
</evidence>
<keyword evidence="5" id="KW-1185">Reference proteome</keyword>
<dbReference type="InterPro" id="IPR001638">
    <property type="entry name" value="Solute-binding_3/MltF_N"/>
</dbReference>
<accession>A0ABZ0XS63</accession>
<name>A0ABZ0XS63_9BURK</name>
<dbReference type="SUPFAM" id="SSF53850">
    <property type="entry name" value="Periplasmic binding protein-like II"/>
    <property type="match status" value="1"/>
</dbReference>
<sequence>MRIFRLSLAAALLAGGVARAADIPVTIYADAGYPPYSYDKDGKAAGLYHEIVKAALARMQGYKVDIKPVPWKRGMALLQSGAGFALYPPYMNTKDEPWTWPYSRPLYEEHVVAFCRKDLLGGRGRTRWPEDFYGLTIGNNSGFIVGGEAFDQAVRDGRMRVSEARDSATNILKLKLGRIDCYINDRYSIAWTMRQLKAEGRINDRAGQAEVVEAAVIAVKNGYLGYTNRDQGRFPFKADFVRQFDTAIDSLKRSGELDRIVRGYLK</sequence>
<evidence type="ECO:0000259" key="3">
    <source>
        <dbReference type="Pfam" id="PF00497"/>
    </source>
</evidence>
<dbReference type="PANTHER" id="PTHR35936:SF25">
    <property type="entry name" value="ABC TRANSPORTER SUBSTRATE-BINDING PROTEIN"/>
    <property type="match status" value="1"/>
</dbReference>
<feature type="chain" id="PRO_5047117268" evidence="2">
    <location>
        <begin position="21"/>
        <end position="266"/>
    </location>
</feature>